<dbReference type="GO" id="GO:0042910">
    <property type="term" value="F:xenobiotic transmembrane transporter activity"/>
    <property type="evidence" value="ECO:0007669"/>
    <property type="project" value="TreeGrafter"/>
</dbReference>
<name>K1U830_9ZZZZ</name>
<dbReference type="GO" id="GO:0005886">
    <property type="term" value="C:plasma membrane"/>
    <property type="evidence" value="ECO:0007669"/>
    <property type="project" value="TreeGrafter"/>
</dbReference>
<sequence length="167" mass="18549">MVDNAIVVTDNAQIGIKRGKSRYQSLIEGAIKPQWALLGATFIAICSFLPLYLAPASVAEIVKPLFVVLAVSLGLSWILALCQTTTFGNFILKEAVPGGAMKDPYDTKLYHKFEKFLTLLIKRRFVTLTTVFVTLVLSLVIMAVMPQSFFPKMNKPYFRADLVFPEG</sequence>
<protein>
    <submittedName>
        <fullName evidence="2">AcrB/AcrD/AcrF family transporter</fullName>
    </submittedName>
</protein>
<feature type="transmembrane region" description="Helical" evidence="1">
    <location>
        <begin position="35"/>
        <end position="53"/>
    </location>
</feature>
<dbReference type="Gene3D" id="1.20.1640.10">
    <property type="entry name" value="Multidrug efflux transporter AcrB transmembrane domain"/>
    <property type="match status" value="2"/>
</dbReference>
<feature type="non-terminal residue" evidence="2">
    <location>
        <position position="167"/>
    </location>
</feature>
<feature type="transmembrane region" description="Helical" evidence="1">
    <location>
        <begin position="65"/>
        <end position="92"/>
    </location>
</feature>
<evidence type="ECO:0000313" key="2">
    <source>
        <dbReference type="EMBL" id="EKC67636.1"/>
    </source>
</evidence>
<dbReference type="AlphaFoldDB" id="K1U830"/>
<evidence type="ECO:0000256" key="1">
    <source>
        <dbReference type="SAM" id="Phobius"/>
    </source>
</evidence>
<keyword evidence="1" id="KW-0472">Membrane</keyword>
<organism evidence="2">
    <name type="scientific">human gut metagenome</name>
    <dbReference type="NCBI Taxonomy" id="408170"/>
    <lineage>
        <taxon>unclassified sequences</taxon>
        <taxon>metagenomes</taxon>
        <taxon>organismal metagenomes</taxon>
    </lineage>
</organism>
<proteinExistence type="predicted"/>
<dbReference type="InterPro" id="IPR001036">
    <property type="entry name" value="Acrflvin-R"/>
</dbReference>
<dbReference type="Gene3D" id="3.30.70.1430">
    <property type="entry name" value="Multidrug efflux transporter AcrB pore domain"/>
    <property type="match status" value="1"/>
</dbReference>
<accession>K1U830</accession>
<feature type="transmembrane region" description="Helical" evidence="1">
    <location>
        <begin position="125"/>
        <end position="145"/>
    </location>
</feature>
<gene>
    <name evidence="2" type="ORF">LEA_09198</name>
</gene>
<dbReference type="PANTHER" id="PTHR32063:SF18">
    <property type="entry name" value="CATION EFFLUX SYSTEM PROTEIN"/>
    <property type="match status" value="1"/>
</dbReference>
<dbReference type="PANTHER" id="PTHR32063">
    <property type="match status" value="1"/>
</dbReference>
<reference evidence="2" key="1">
    <citation type="journal article" date="2013" name="Environ. Microbiol.">
        <title>Microbiota from the distal guts of lean and obese adolescents exhibit partial functional redundancy besides clear differences in community structure.</title>
        <authorList>
            <person name="Ferrer M."/>
            <person name="Ruiz A."/>
            <person name="Lanza F."/>
            <person name="Haange S.B."/>
            <person name="Oberbach A."/>
            <person name="Till H."/>
            <person name="Bargiela R."/>
            <person name="Campoy C."/>
            <person name="Segura M.T."/>
            <person name="Richter M."/>
            <person name="von Bergen M."/>
            <person name="Seifert J."/>
            <person name="Suarez A."/>
        </authorList>
    </citation>
    <scope>NUCLEOTIDE SEQUENCE</scope>
</reference>
<dbReference type="Pfam" id="PF00873">
    <property type="entry name" value="ACR_tran"/>
    <property type="match status" value="1"/>
</dbReference>
<keyword evidence="1" id="KW-1133">Transmembrane helix</keyword>
<comment type="caution">
    <text evidence="2">The sequence shown here is derived from an EMBL/GenBank/DDBJ whole genome shotgun (WGS) entry which is preliminary data.</text>
</comment>
<keyword evidence="1" id="KW-0812">Transmembrane</keyword>
<dbReference type="EMBL" id="AJWY01006153">
    <property type="protein sequence ID" value="EKC67636.1"/>
    <property type="molecule type" value="Genomic_DNA"/>
</dbReference>
<dbReference type="SUPFAM" id="SSF82866">
    <property type="entry name" value="Multidrug efflux transporter AcrB transmembrane domain"/>
    <property type="match status" value="1"/>
</dbReference>